<gene>
    <name evidence="4" type="ORF">JGS22_000745</name>
</gene>
<comment type="caution">
    <text evidence="4">The sequence shown here is derived from an EMBL/GenBank/DDBJ whole genome shotgun (WGS) entry which is preliminary data.</text>
</comment>
<dbReference type="PANTHER" id="PTHR43420">
    <property type="entry name" value="ACETYLTRANSFERASE"/>
    <property type="match status" value="1"/>
</dbReference>
<dbReference type="InterPro" id="IPR050680">
    <property type="entry name" value="YpeA/RimI_acetyltransf"/>
</dbReference>
<sequence>MRDRLGRTVTLAPVDEDNWRAVADVRPRDDQRGHVAALAARYVLLSLREEVWNSLGVLADGEVVGHLMWGRDPTDGTYWIGGVMVDAECQGDGVGRAALRLLLRLLAERPDCREIRLTYHPANRAADRLYPSLGFVPTGEWEDDEQVVVLRPHDG</sequence>
<evidence type="ECO:0000313" key="5">
    <source>
        <dbReference type="Proteomes" id="UP000694501"/>
    </source>
</evidence>
<organism evidence="4 5">
    <name type="scientific">Streptomyces tardus</name>
    <dbReference type="NCBI Taxonomy" id="2780544"/>
    <lineage>
        <taxon>Bacteria</taxon>
        <taxon>Bacillati</taxon>
        <taxon>Actinomycetota</taxon>
        <taxon>Actinomycetes</taxon>
        <taxon>Kitasatosporales</taxon>
        <taxon>Streptomycetaceae</taxon>
        <taxon>Streptomyces</taxon>
    </lineage>
</organism>
<dbReference type="InterPro" id="IPR016181">
    <property type="entry name" value="Acyl_CoA_acyltransferase"/>
</dbReference>
<dbReference type="AlphaFoldDB" id="A0A949J9Y4"/>
<evidence type="ECO:0000259" key="3">
    <source>
        <dbReference type="PROSITE" id="PS51186"/>
    </source>
</evidence>
<dbReference type="PANTHER" id="PTHR43420:SF47">
    <property type="entry name" value="N-ACETYLTRANSFERASE DOMAIN-CONTAINING PROTEIN"/>
    <property type="match status" value="1"/>
</dbReference>
<name>A0A949J9Y4_9ACTN</name>
<feature type="domain" description="N-acetyltransferase" evidence="3">
    <location>
        <begin position="9"/>
        <end position="154"/>
    </location>
</feature>
<evidence type="ECO:0000313" key="4">
    <source>
        <dbReference type="EMBL" id="MBU7596198.1"/>
    </source>
</evidence>
<dbReference type="Proteomes" id="UP000694501">
    <property type="component" value="Unassembled WGS sequence"/>
</dbReference>
<dbReference type="EMBL" id="JAELVF020000001">
    <property type="protein sequence ID" value="MBU7596198.1"/>
    <property type="molecule type" value="Genomic_DNA"/>
</dbReference>
<dbReference type="Pfam" id="PF00583">
    <property type="entry name" value="Acetyltransf_1"/>
    <property type="match status" value="1"/>
</dbReference>
<dbReference type="GO" id="GO:0016747">
    <property type="term" value="F:acyltransferase activity, transferring groups other than amino-acyl groups"/>
    <property type="evidence" value="ECO:0007669"/>
    <property type="project" value="InterPro"/>
</dbReference>
<protein>
    <submittedName>
        <fullName evidence="4">GNAT family N-acetyltransferase</fullName>
    </submittedName>
</protein>
<reference evidence="4" key="1">
    <citation type="submission" date="2021-06" db="EMBL/GenBank/DDBJ databases">
        <title>Sequencing of actinobacteria type strains.</title>
        <authorList>
            <person name="Nguyen G.-S."/>
            <person name="Wentzel A."/>
        </authorList>
    </citation>
    <scope>NUCLEOTIDE SEQUENCE</scope>
    <source>
        <strain evidence="4">P38-E01</strain>
    </source>
</reference>
<keyword evidence="1" id="KW-0808">Transferase</keyword>
<dbReference type="CDD" id="cd04301">
    <property type="entry name" value="NAT_SF"/>
    <property type="match status" value="1"/>
</dbReference>
<evidence type="ECO:0000256" key="2">
    <source>
        <dbReference type="ARBA" id="ARBA00023315"/>
    </source>
</evidence>
<dbReference type="PROSITE" id="PS51186">
    <property type="entry name" value="GNAT"/>
    <property type="match status" value="1"/>
</dbReference>
<dbReference type="Gene3D" id="3.40.630.30">
    <property type="match status" value="1"/>
</dbReference>
<accession>A0A949J9Y4</accession>
<keyword evidence="5" id="KW-1185">Reference proteome</keyword>
<evidence type="ECO:0000256" key="1">
    <source>
        <dbReference type="ARBA" id="ARBA00022679"/>
    </source>
</evidence>
<keyword evidence="2" id="KW-0012">Acyltransferase</keyword>
<proteinExistence type="predicted"/>
<dbReference type="SUPFAM" id="SSF55729">
    <property type="entry name" value="Acyl-CoA N-acyltransferases (Nat)"/>
    <property type="match status" value="1"/>
</dbReference>
<dbReference type="InterPro" id="IPR000182">
    <property type="entry name" value="GNAT_dom"/>
</dbReference>